<feature type="transmembrane region" description="Helical" evidence="1">
    <location>
        <begin position="21"/>
        <end position="41"/>
    </location>
</feature>
<name>A0A0F9VNQ1_9ZZZZ</name>
<protein>
    <submittedName>
        <fullName evidence="2">Uncharacterized protein</fullName>
    </submittedName>
</protein>
<sequence length="98" mass="10665">MQLASNPFEWLGEVLGSIVRIIIDSLAWIFDVLSGASAAFINGFARTLGVDSSWLSIAAVILGLLLIYTGVRALIRKHFIAGVLWLLLGLWLLSALVR</sequence>
<keyword evidence="1" id="KW-0812">Transmembrane</keyword>
<keyword evidence="1" id="KW-0472">Membrane</keyword>
<dbReference type="EMBL" id="LAZR01000015">
    <property type="protein sequence ID" value="KKO06746.1"/>
    <property type="molecule type" value="Genomic_DNA"/>
</dbReference>
<reference evidence="2" key="1">
    <citation type="journal article" date="2015" name="Nature">
        <title>Complex archaea that bridge the gap between prokaryotes and eukaryotes.</title>
        <authorList>
            <person name="Spang A."/>
            <person name="Saw J.H."/>
            <person name="Jorgensen S.L."/>
            <person name="Zaremba-Niedzwiedzka K."/>
            <person name="Martijn J."/>
            <person name="Lind A.E."/>
            <person name="van Eijk R."/>
            <person name="Schleper C."/>
            <person name="Guy L."/>
            <person name="Ettema T.J."/>
        </authorList>
    </citation>
    <scope>NUCLEOTIDE SEQUENCE</scope>
</reference>
<organism evidence="2">
    <name type="scientific">marine sediment metagenome</name>
    <dbReference type="NCBI Taxonomy" id="412755"/>
    <lineage>
        <taxon>unclassified sequences</taxon>
        <taxon>metagenomes</taxon>
        <taxon>ecological metagenomes</taxon>
    </lineage>
</organism>
<dbReference type="AlphaFoldDB" id="A0A0F9VNQ1"/>
<evidence type="ECO:0000313" key="2">
    <source>
        <dbReference type="EMBL" id="KKO06746.1"/>
    </source>
</evidence>
<gene>
    <name evidence="2" type="ORF">LCGC14_0065540</name>
</gene>
<feature type="transmembrane region" description="Helical" evidence="1">
    <location>
        <begin position="53"/>
        <end position="71"/>
    </location>
</feature>
<comment type="caution">
    <text evidence="2">The sequence shown here is derived from an EMBL/GenBank/DDBJ whole genome shotgun (WGS) entry which is preliminary data.</text>
</comment>
<keyword evidence="1" id="KW-1133">Transmembrane helix</keyword>
<evidence type="ECO:0000256" key="1">
    <source>
        <dbReference type="SAM" id="Phobius"/>
    </source>
</evidence>
<feature type="transmembrane region" description="Helical" evidence="1">
    <location>
        <begin position="78"/>
        <end position="97"/>
    </location>
</feature>
<accession>A0A0F9VNQ1</accession>
<proteinExistence type="predicted"/>